<evidence type="ECO:0000256" key="1">
    <source>
        <dbReference type="SAM" id="SignalP"/>
    </source>
</evidence>
<gene>
    <name evidence="2" type="ORF">LPB140_03335</name>
</gene>
<sequence length="199" mass="20894">MKNNIFYFGAIIIIAAYAQPAFAAKVGDPCRPKGGGAGHWVKSGITIKCQADPTLRGEKAANKMTHQQDSNKEESVSKSQVASVANSKLPAMASSNPLLNINSMTKADLSPLTIISSEAKALILNFRTPFGYNDANAFATQICSRVSLNFGSTDIQIGSAILQGFQCTKAGLTYTANGNSYSYALPVELTGSAAVPIAP</sequence>
<proteinExistence type="predicted"/>
<dbReference type="EMBL" id="CP018154">
    <property type="protein sequence ID" value="APG62007.1"/>
    <property type="molecule type" value="Genomic_DNA"/>
</dbReference>
<keyword evidence="1" id="KW-0732">Signal</keyword>
<dbReference type="RefSeq" id="WP_072558654.1">
    <property type="nucleotide sequence ID" value="NZ_CP018154.1"/>
</dbReference>
<evidence type="ECO:0000313" key="3">
    <source>
        <dbReference type="Proteomes" id="UP000242561"/>
    </source>
</evidence>
<feature type="signal peptide" evidence="1">
    <location>
        <begin position="1"/>
        <end position="23"/>
    </location>
</feature>
<protein>
    <recommendedName>
        <fullName evidence="4">DUF3617 family protein</fullName>
    </recommendedName>
</protein>
<feature type="chain" id="PRO_5012137141" description="DUF3617 family protein" evidence="1">
    <location>
        <begin position="24"/>
        <end position="199"/>
    </location>
</feature>
<keyword evidence="3" id="KW-1185">Reference proteome</keyword>
<organism evidence="2 3">
    <name type="scientific">Sphingorhabdus lutea</name>
    <dbReference type="NCBI Taxonomy" id="1913578"/>
    <lineage>
        <taxon>Bacteria</taxon>
        <taxon>Pseudomonadati</taxon>
        <taxon>Pseudomonadota</taxon>
        <taxon>Alphaproteobacteria</taxon>
        <taxon>Sphingomonadales</taxon>
        <taxon>Sphingomonadaceae</taxon>
        <taxon>Sphingorhabdus</taxon>
    </lineage>
</organism>
<dbReference type="STRING" id="1913578.LPB140_03335"/>
<dbReference type="AlphaFoldDB" id="A0A1L3JA56"/>
<dbReference type="Proteomes" id="UP000242561">
    <property type="component" value="Chromosome"/>
</dbReference>
<evidence type="ECO:0008006" key="4">
    <source>
        <dbReference type="Google" id="ProtNLM"/>
    </source>
</evidence>
<dbReference type="KEGG" id="sphl:LPB140_03335"/>
<reference evidence="2 3" key="1">
    <citation type="submission" date="2016-11" db="EMBL/GenBank/DDBJ databases">
        <title>Sphingorhabdus sp. LPB0140, isolated from marine environment.</title>
        <authorList>
            <person name="Kim E."/>
            <person name="Yi H."/>
        </authorList>
    </citation>
    <scope>NUCLEOTIDE SEQUENCE [LARGE SCALE GENOMIC DNA]</scope>
    <source>
        <strain evidence="2 3">LPB0140</strain>
    </source>
</reference>
<accession>A0A1L3JA56</accession>
<evidence type="ECO:0000313" key="2">
    <source>
        <dbReference type="EMBL" id="APG62007.1"/>
    </source>
</evidence>
<name>A0A1L3JA56_9SPHN</name>